<dbReference type="InterPro" id="IPR039426">
    <property type="entry name" value="TonB-dep_rcpt-like"/>
</dbReference>
<dbReference type="STRING" id="1280954.HPO_11599"/>
<feature type="domain" description="TonB-dependent receptor-like beta-barrel" evidence="11">
    <location>
        <begin position="278"/>
        <end position="673"/>
    </location>
</feature>
<feature type="domain" description="TonB-dependent receptor plug" evidence="12">
    <location>
        <begin position="50"/>
        <end position="152"/>
    </location>
</feature>
<accession>A0A062VI68</accession>
<evidence type="ECO:0000256" key="10">
    <source>
        <dbReference type="SAM" id="SignalP"/>
    </source>
</evidence>
<comment type="subcellular location">
    <subcellularLocation>
        <location evidence="1 8">Cell outer membrane</location>
        <topology evidence="1 8">Multi-pass membrane protein</topology>
    </subcellularLocation>
</comment>
<evidence type="ECO:0000256" key="3">
    <source>
        <dbReference type="ARBA" id="ARBA00022452"/>
    </source>
</evidence>
<dbReference type="PATRIC" id="fig|1280954.3.peg.2350"/>
<keyword evidence="14" id="KW-1185">Reference proteome</keyword>
<evidence type="ECO:0000256" key="6">
    <source>
        <dbReference type="ARBA" id="ARBA00023136"/>
    </source>
</evidence>
<evidence type="ECO:0000256" key="8">
    <source>
        <dbReference type="PROSITE-ProRule" id="PRU01360"/>
    </source>
</evidence>
<evidence type="ECO:0000313" key="13">
    <source>
        <dbReference type="EMBL" id="KCZ98245.1"/>
    </source>
</evidence>
<proteinExistence type="inferred from homology"/>
<name>A0A062VI68_9PROT</name>
<evidence type="ECO:0000259" key="12">
    <source>
        <dbReference type="Pfam" id="PF07715"/>
    </source>
</evidence>
<keyword evidence="7 8" id="KW-0998">Cell outer membrane</keyword>
<dbReference type="PROSITE" id="PS52016">
    <property type="entry name" value="TONB_DEPENDENT_REC_3"/>
    <property type="match status" value="1"/>
</dbReference>
<protein>
    <submittedName>
        <fullName evidence="13">TonB dependent receptor</fullName>
    </submittedName>
</protein>
<dbReference type="OrthoDB" id="9796221at2"/>
<keyword evidence="13" id="KW-0675">Receptor</keyword>
<dbReference type="CDD" id="cd01347">
    <property type="entry name" value="ligand_gated_channel"/>
    <property type="match status" value="1"/>
</dbReference>
<keyword evidence="10" id="KW-0732">Signal</keyword>
<dbReference type="Pfam" id="PF00593">
    <property type="entry name" value="TonB_dep_Rec_b-barrel"/>
    <property type="match status" value="1"/>
</dbReference>
<keyword evidence="2 8" id="KW-0813">Transport</keyword>
<dbReference type="InterPro" id="IPR036942">
    <property type="entry name" value="Beta-barrel_TonB_sf"/>
</dbReference>
<keyword evidence="3 8" id="KW-1134">Transmembrane beta strand</keyword>
<reference evidence="13 14" key="1">
    <citation type="journal article" date="2014" name="Antonie Van Leeuwenhoek">
        <title>Hyphomonas beringensis sp. nov. and Hyphomonas chukchiensis sp. nov., isolated from surface seawater of the Bering Sea and Chukchi Sea.</title>
        <authorList>
            <person name="Li C."/>
            <person name="Lai Q."/>
            <person name="Li G."/>
            <person name="Dong C."/>
            <person name="Wang J."/>
            <person name="Liao Y."/>
            <person name="Shao Z."/>
        </authorList>
    </citation>
    <scope>NUCLEOTIDE SEQUENCE [LARGE SCALE GENOMIC DNA]</scope>
    <source>
        <strain evidence="13 14">PS728</strain>
    </source>
</reference>
<keyword evidence="6 8" id="KW-0472">Membrane</keyword>
<organism evidence="13 14">
    <name type="scientific">Hyphomonas polymorpha PS728</name>
    <dbReference type="NCBI Taxonomy" id="1280954"/>
    <lineage>
        <taxon>Bacteria</taxon>
        <taxon>Pseudomonadati</taxon>
        <taxon>Pseudomonadota</taxon>
        <taxon>Alphaproteobacteria</taxon>
        <taxon>Hyphomonadales</taxon>
        <taxon>Hyphomonadaceae</taxon>
        <taxon>Hyphomonas</taxon>
    </lineage>
</organism>
<dbReference type="GO" id="GO:0009279">
    <property type="term" value="C:cell outer membrane"/>
    <property type="evidence" value="ECO:0007669"/>
    <property type="project" value="UniProtKB-SubCell"/>
</dbReference>
<dbReference type="PANTHER" id="PTHR30069:SF42">
    <property type="entry name" value="FERRIC AEROBACTIN RECEPTOR"/>
    <property type="match status" value="1"/>
</dbReference>
<dbReference type="RefSeq" id="WP_035598759.1">
    <property type="nucleotide sequence ID" value="NZ_ARYM01000012.1"/>
</dbReference>
<keyword evidence="5 9" id="KW-0798">TonB box</keyword>
<dbReference type="Gene3D" id="2.170.130.10">
    <property type="entry name" value="TonB-dependent receptor, plug domain"/>
    <property type="match status" value="1"/>
</dbReference>
<dbReference type="Gene3D" id="2.40.170.20">
    <property type="entry name" value="TonB-dependent receptor, beta-barrel domain"/>
    <property type="match status" value="1"/>
</dbReference>
<evidence type="ECO:0000256" key="2">
    <source>
        <dbReference type="ARBA" id="ARBA00022448"/>
    </source>
</evidence>
<comment type="similarity">
    <text evidence="8 9">Belongs to the TonB-dependent receptor family.</text>
</comment>
<dbReference type="AlphaFoldDB" id="A0A062VI68"/>
<dbReference type="GO" id="GO:0044718">
    <property type="term" value="P:siderophore transmembrane transport"/>
    <property type="evidence" value="ECO:0007669"/>
    <property type="project" value="TreeGrafter"/>
</dbReference>
<dbReference type="EMBL" id="ARYM01000012">
    <property type="protein sequence ID" value="KCZ98245.1"/>
    <property type="molecule type" value="Genomic_DNA"/>
</dbReference>
<dbReference type="PANTHER" id="PTHR30069">
    <property type="entry name" value="TONB-DEPENDENT OUTER MEMBRANE RECEPTOR"/>
    <property type="match status" value="1"/>
</dbReference>
<sequence>MNRFIGVSAAALLAMSATATAQENEAATDETKVEQTIIVTASRTTLPPSALPNTIQIISDEELSLQAQLTGSAVDVVSTLVPSFSPTREKLSGAGESLRGRKPLYLIDGVPQSNPLRDGSREGHTIDPFFIDRVEVIFGSNAIQGIGATGGVVNYVTAPAAKEGEGWTGKLMGQISASNDFQGDGYDYRAGALAGRDFGLLDVTLGIAKQKRGAFYSGDGRRIGVDGAQGELQDSESLSFFGKAGIDLGGARRLELMAQHFELEGDGDYVLVNGSRATNTPTTTVRGQQEGIIPTNKVLTSSLTYTDQDVLGGTLTGQLFYQDFEAIYGGGSFASFQDPRIAPVGTLFDQSANNSEKKGLRVSYEREMDAVPGLRVMGGLDVLNDKTYQELVLTGRNWVPETEFTSYAPFLQLNQALWGERIHLSAGLRHEIAKLKVNDYETLYSYGPQQVGGGEPEFEKTLINAGVTVEVIDGLTAYTSYAEGFTMADVGRILRGVETPGQDVDTFLNVEPVISDNTEIGLEWRRGPLSASAAYFWSKSELGSILVLRNDVFEVERRRTEIDGLELSGAWDTPLDGLRLSGGYAMLNGRTDTNNDNRVDTDLDGANISPDRVNLAADYSAGPYSVRVQTRSYLDRTFDGLAANTDFDGYTLADAFLRYSAGFGDITLSASNLFDKQYVTYDSQTVQPTSNTRFFAGRGRVIALAFEKKF</sequence>
<dbReference type="Proteomes" id="UP000027100">
    <property type="component" value="Unassembled WGS sequence"/>
</dbReference>
<dbReference type="InterPro" id="IPR012910">
    <property type="entry name" value="Plug_dom"/>
</dbReference>
<feature type="signal peptide" evidence="10">
    <location>
        <begin position="1"/>
        <end position="21"/>
    </location>
</feature>
<dbReference type="InterPro" id="IPR037066">
    <property type="entry name" value="Plug_dom_sf"/>
</dbReference>
<evidence type="ECO:0000256" key="1">
    <source>
        <dbReference type="ARBA" id="ARBA00004571"/>
    </source>
</evidence>
<evidence type="ECO:0000256" key="7">
    <source>
        <dbReference type="ARBA" id="ARBA00023237"/>
    </source>
</evidence>
<evidence type="ECO:0000313" key="14">
    <source>
        <dbReference type="Proteomes" id="UP000027100"/>
    </source>
</evidence>
<dbReference type="GO" id="GO:0015344">
    <property type="term" value="F:siderophore uptake transmembrane transporter activity"/>
    <property type="evidence" value="ECO:0007669"/>
    <property type="project" value="TreeGrafter"/>
</dbReference>
<evidence type="ECO:0000259" key="11">
    <source>
        <dbReference type="Pfam" id="PF00593"/>
    </source>
</evidence>
<evidence type="ECO:0000256" key="9">
    <source>
        <dbReference type="RuleBase" id="RU003357"/>
    </source>
</evidence>
<evidence type="ECO:0000256" key="4">
    <source>
        <dbReference type="ARBA" id="ARBA00022692"/>
    </source>
</evidence>
<dbReference type="eggNOG" id="COG1629">
    <property type="taxonomic scope" value="Bacteria"/>
</dbReference>
<dbReference type="InterPro" id="IPR000531">
    <property type="entry name" value="Beta-barrel_TonB"/>
</dbReference>
<evidence type="ECO:0000256" key="5">
    <source>
        <dbReference type="ARBA" id="ARBA00023077"/>
    </source>
</evidence>
<comment type="caution">
    <text evidence="13">The sequence shown here is derived from an EMBL/GenBank/DDBJ whole genome shotgun (WGS) entry which is preliminary data.</text>
</comment>
<dbReference type="SUPFAM" id="SSF56935">
    <property type="entry name" value="Porins"/>
    <property type="match status" value="1"/>
</dbReference>
<dbReference type="Pfam" id="PF07715">
    <property type="entry name" value="Plug"/>
    <property type="match status" value="1"/>
</dbReference>
<feature type="chain" id="PRO_5001619088" evidence="10">
    <location>
        <begin position="22"/>
        <end position="710"/>
    </location>
</feature>
<keyword evidence="4 8" id="KW-0812">Transmembrane</keyword>
<gene>
    <name evidence="13" type="ORF">HPO_11599</name>
</gene>